<evidence type="ECO:0000259" key="7">
    <source>
        <dbReference type="PROSITE" id="PS00623"/>
    </source>
</evidence>
<dbReference type="Gene3D" id="3.50.50.60">
    <property type="entry name" value="FAD/NAD(P)-binding domain"/>
    <property type="match status" value="1"/>
</dbReference>
<accession>A0AA90JYC8</accession>
<comment type="cofactor">
    <cofactor evidence="1 5">
        <name>FAD</name>
        <dbReference type="ChEBI" id="CHEBI:57692"/>
    </cofactor>
</comment>
<sequence>MDYDYIIVGGGSAGSVLAGRLSQDSGTRVLLLEAGPATGPAAMADPPAWLGLLGSEVDWGYRTTPQRNTNGTEHFWPRGKVLGGSSSINAMAFVRGDRAPYDAWQASGATGWGYDDLLPYFKRSESAAGRDPAVRGTDGPLQVAPVKRRHPLAQAVFDAVLEAGHPGSDDPSGAQPEGAGWYDTNIVDGARQSAADAYLCPYLERPNLTVVTEALVQRLVMDGTRCTGVRYETAAGTQLAHADREVVLSAGTIGSAQLLLLSGIGPADHLRELGIEVLADLPGVGENLQDHVQVPLVYRSSQPVHPGENNHGEMLALLRSTPQATEPDMMVYPVDMPYAPGADDLPGQGYTVMSVLARPHSRGTLRLASTDPGHPPLLDPNYLGDDRDMDTLLAALRVTRRIGEAPALAPWRAQEAVPGPDTTSDEALREHIRRTTGTEWHPAGTCKMGTDALAVVDPELRVRGIAGLRVADASVMPVVPSTNINAAVIAIAERAAELISRSPAS</sequence>
<dbReference type="RefSeq" id="WP_271313316.1">
    <property type="nucleotide sequence ID" value="NZ_JABXJJ020000020.1"/>
</dbReference>
<comment type="similarity">
    <text evidence="2 6">Belongs to the GMC oxidoreductase family.</text>
</comment>
<dbReference type="Gene3D" id="3.30.560.10">
    <property type="entry name" value="Glucose Oxidase, domain 3"/>
    <property type="match status" value="1"/>
</dbReference>
<keyword evidence="4 5" id="KW-0274">FAD</keyword>
<evidence type="ECO:0000256" key="1">
    <source>
        <dbReference type="ARBA" id="ARBA00001974"/>
    </source>
</evidence>
<dbReference type="SUPFAM" id="SSF54373">
    <property type="entry name" value="FAD-linked reductases, C-terminal domain"/>
    <property type="match status" value="1"/>
</dbReference>
<evidence type="ECO:0000256" key="4">
    <source>
        <dbReference type="ARBA" id="ARBA00022827"/>
    </source>
</evidence>
<dbReference type="GO" id="GO:0050660">
    <property type="term" value="F:flavin adenine dinucleotide binding"/>
    <property type="evidence" value="ECO:0007669"/>
    <property type="project" value="InterPro"/>
</dbReference>
<feature type="binding site" evidence="5">
    <location>
        <begin position="440"/>
        <end position="441"/>
    </location>
    <ligand>
        <name>FAD</name>
        <dbReference type="ChEBI" id="CHEBI:57692"/>
    </ligand>
</feature>
<dbReference type="PIRSF" id="PIRSF000137">
    <property type="entry name" value="Alcohol_oxidase"/>
    <property type="match status" value="1"/>
</dbReference>
<dbReference type="InterPro" id="IPR036188">
    <property type="entry name" value="FAD/NAD-bd_sf"/>
</dbReference>
<organism evidence="8">
    <name type="scientific">Streptantibioticus silvisoli</name>
    <dbReference type="NCBI Taxonomy" id="2705255"/>
    <lineage>
        <taxon>Bacteria</taxon>
        <taxon>Bacillati</taxon>
        <taxon>Actinomycetota</taxon>
        <taxon>Actinomycetes</taxon>
        <taxon>Kitasatosporales</taxon>
        <taxon>Streptomycetaceae</taxon>
        <taxon>Streptantibioticus</taxon>
    </lineage>
</organism>
<dbReference type="Pfam" id="PF05199">
    <property type="entry name" value="GMC_oxred_C"/>
    <property type="match status" value="1"/>
</dbReference>
<dbReference type="InterPro" id="IPR007867">
    <property type="entry name" value="GMC_OxRtase_C"/>
</dbReference>
<evidence type="ECO:0000256" key="6">
    <source>
        <dbReference type="RuleBase" id="RU003968"/>
    </source>
</evidence>
<dbReference type="AlphaFoldDB" id="A0AA90JYC8"/>
<feature type="domain" description="Glucose-methanol-choline oxidoreductase N-terminal" evidence="7">
    <location>
        <begin position="79"/>
        <end position="102"/>
    </location>
</feature>
<evidence type="ECO:0000313" key="8">
    <source>
        <dbReference type="EMBL" id="MDI5971096.1"/>
    </source>
</evidence>
<comment type="caution">
    <text evidence="8">The sequence shown here is derived from an EMBL/GenBank/DDBJ whole genome shotgun (WGS) entry which is preliminary data.</text>
</comment>
<evidence type="ECO:0000256" key="2">
    <source>
        <dbReference type="ARBA" id="ARBA00010790"/>
    </source>
</evidence>
<feature type="binding site" evidence="5">
    <location>
        <position position="81"/>
    </location>
    <ligand>
        <name>FAD</name>
        <dbReference type="ChEBI" id="CHEBI:57692"/>
    </ligand>
</feature>
<dbReference type="InterPro" id="IPR000172">
    <property type="entry name" value="GMC_OxRdtase_N"/>
</dbReference>
<feature type="binding site" evidence="5">
    <location>
        <position position="216"/>
    </location>
    <ligand>
        <name>FAD</name>
        <dbReference type="ChEBI" id="CHEBI:57692"/>
    </ligand>
</feature>
<dbReference type="GO" id="GO:0016614">
    <property type="term" value="F:oxidoreductase activity, acting on CH-OH group of donors"/>
    <property type="evidence" value="ECO:0007669"/>
    <property type="project" value="InterPro"/>
</dbReference>
<keyword evidence="3 6" id="KW-0285">Flavoprotein</keyword>
<dbReference type="EMBL" id="JABXJJ020000020">
    <property type="protein sequence ID" value="MDI5971096.1"/>
    <property type="molecule type" value="Genomic_DNA"/>
</dbReference>
<dbReference type="PROSITE" id="PS00623">
    <property type="entry name" value="GMC_OXRED_1"/>
    <property type="match status" value="1"/>
</dbReference>
<evidence type="ECO:0000256" key="3">
    <source>
        <dbReference type="ARBA" id="ARBA00022630"/>
    </source>
</evidence>
<gene>
    <name evidence="8" type="ORF">POF50_017385</name>
</gene>
<name>A0AA90JYC8_9ACTN</name>
<proteinExistence type="inferred from homology"/>
<dbReference type="SUPFAM" id="SSF51905">
    <property type="entry name" value="FAD/NAD(P)-binding domain"/>
    <property type="match status" value="1"/>
</dbReference>
<dbReference type="Pfam" id="PF00732">
    <property type="entry name" value="GMC_oxred_N"/>
    <property type="match status" value="1"/>
</dbReference>
<dbReference type="PANTHER" id="PTHR11552">
    <property type="entry name" value="GLUCOSE-METHANOL-CHOLINE GMC OXIDOREDUCTASE"/>
    <property type="match status" value="1"/>
</dbReference>
<dbReference type="InterPro" id="IPR012132">
    <property type="entry name" value="GMC_OxRdtase"/>
</dbReference>
<protein>
    <submittedName>
        <fullName evidence="8">GMC family oxidoreductase N-terminal domain-containing protein</fullName>
    </submittedName>
</protein>
<reference evidence="8" key="1">
    <citation type="submission" date="2023-05" db="EMBL/GenBank/DDBJ databases">
        <title>Streptantibioticus silvisoli sp. nov., acidotolerant actinomycetes 1 from pine litter.</title>
        <authorList>
            <person name="Swiecimska M."/>
            <person name="Golinska P."/>
            <person name="Sangal V."/>
            <person name="Wachnowicz B."/>
            <person name="Goodfellow M."/>
        </authorList>
    </citation>
    <scope>NUCLEOTIDE SEQUENCE</scope>
    <source>
        <strain evidence="8">SL13</strain>
    </source>
</reference>
<dbReference type="PANTHER" id="PTHR11552:SF147">
    <property type="entry name" value="CHOLINE DEHYDROGENASE, MITOCHONDRIAL"/>
    <property type="match status" value="1"/>
</dbReference>
<evidence type="ECO:0000256" key="5">
    <source>
        <dbReference type="PIRSR" id="PIRSR000137-2"/>
    </source>
</evidence>